<proteinExistence type="predicted"/>
<feature type="compositionally biased region" description="Polar residues" evidence="2">
    <location>
        <begin position="54"/>
        <end position="67"/>
    </location>
</feature>
<feature type="region of interest" description="Disordered" evidence="2">
    <location>
        <begin position="754"/>
        <end position="774"/>
    </location>
</feature>
<feature type="coiled-coil region" evidence="1">
    <location>
        <begin position="288"/>
        <end position="322"/>
    </location>
</feature>
<name>A0A232LZ48_9EURO</name>
<evidence type="ECO:0000256" key="1">
    <source>
        <dbReference type="SAM" id="Coils"/>
    </source>
</evidence>
<dbReference type="CDD" id="cd13365">
    <property type="entry name" value="PH_PLC_plant-like"/>
    <property type="match status" value="1"/>
</dbReference>
<feature type="region of interest" description="Disordered" evidence="2">
    <location>
        <begin position="452"/>
        <end position="634"/>
    </location>
</feature>
<feature type="region of interest" description="Disordered" evidence="2">
    <location>
        <begin position="792"/>
        <end position="812"/>
    </location>
</feature>
<feature type="region of interest" description="Disordered" evidence="2">
    <location>
        <begin position="1"/>
        <end position="71"/>
    </location>
</feature>
<dbReference type="PANTHER" id="PTHR28190:SF1">
    <property type="entry name" value="NUCLEAR MIGRATION PROTEIN NUM1"/>
    <property type="match status" value="1"/>
</dbReference>
<feature type="compositionally biased region" description="Low complexity" evidence="2">
    <location>
        <begin position="615"/>
        <end position="625"/>
    </location>
</feature>
<dbReference type="GO" id="GO:0015631">
    <property type="term" value="F:tubulin binding"/>
    <property type="evidence" value="ECO:0007669"/>
    <property type="project" value="TreeGrafter"/>
</dbReference>
<protein>
    <recommendedName>
        <fullName evidence="3">PH domain-containing protein</fullName>
    </recommendedName>
</protein>
<feature type="region of interest" description="Disordered" evidence="2">
    <location>
        <begin position="700"/>
        <end position="727"/>
    </location>
</feature>
<reference evidence="4 5" key="1">
    <citation type="journal article" date="2015" name="Environ. Microbiol.">
        <title>Metagenome sequence of Elaphomyces granulatus from sporocarp tissue reveals Ascomycota ectomycorrhizal fingerprints of genome expansion and a Proteobacteria-rich microbiome.</title>
        <authorList>
            <person name="Quandt C.A."/>
            <person name="Kohler A."/>
            <person name="Hesse C.N."/>
            <person name="Sharpton T.J."/>
            <person name="Martin F."/>
            <person name="Spatafora J.W."/>
        </authorList>
    </citation>
    <scope>NUCLEOTIDE SEQUENCE [LARGE SCALE GENOMIC DNA]</scope>
    <source>
        <strain evidence="4 5">OSC145934</strain>
    </source>
</reference>
<dbReference type="Proteomes" id="UP000243515">
    <property type="component" value="Unassembled WGS sequence"/>
</dbReference>
<dbReference type="SUPFAM" id="SSF50729">
    <property type="entry name" value="PH domain-like"/>
    <property type="match status" value="1"/>
</dbReference>
<feature type="compositionally biased region" description="Basic and acidic residues" evidence="2">
    <location>
        <begin position="993"/>
        <end position="1008"/>
    </location>
</feature>
<dbReference type="GO" id="GO:0005543">
    <property type="term" value="F:phospholipid binding"/>
    <property type="evidence" value="ECO:0007669"/>
    <property type="project" value="InterPro"/>
</dbReference>
<feature type="compositionally biased region" description="Low complexity" evidence="2">
    <location>
        <begin position="1074"/>
        <end position="1083"/>
    </location>
</feature>
<dbReference type="Pfam" id="PF12814">
    <property type="entry name" value="Mcp5_PH"/>
    <property type="match status" value="1"/>
</dbReference>
<evidence type="ECO:0000256" key="2">
    <source>
        <dbReference type="SAM" id="MobiDB-lite"/>
    </source>
</evidence>
<dbReference type="InterPro" id="IPR011993">
    <property type="entry name" value="PH-like_dom_sf"/>
</dbReference>
<feature type="compositionally biased region" description="Low complexity" evidence="2">
    <location>
        <begin position="1406"/>
        <end position="1415"/>
    </location>
</feature>
<feature type="compositionally biased region" description="Acidic residues" evidence="2">
    <location>
        <begin position="575"/>
        <end position="585"/>
    </location>
</feature>
<dbReference type="OrthoDB" id="2149224at2759"/>
<dbReference type="PANTHER" id="PTHR28190">
    <property type="entry name" value="NUCLEAR MIGRATION PROTEIN NUM1"/>
    <property type="match status" value="1"/>
</dbReference>
<evidence type="ECO:0000313" key="4">
    <source>
        <dbReference type="EMBL" id="OXV09440.1"/>
    </source>
</evidence>
<gene>
    <name evidence="4" type="ORF">Egran_02800</name>
</gene>
<dbReference type="PROSITE" id="PS50003">
    <property type="entry name" value="PH_DOMAIN"/>
    <property type="match status" value="1"/>
</dbReference>
<feature type="region of interest" description="Disordered" evidence="2">
    <location>
        <begin position="1500"/>
        <end position="1521"/>
    </location>
</feature>
<dbReference type="SMART" id="SM00233">
    <property type="entry name" value="PH"/>
    <property type="match status" value="1"/>
</dbReference>
<dbReference type="InterPro" id="IPR024774">
    <property type="entry name" value="PH_dom-Mcp5-type"/>
</dbReference>
<feature type="coiled-coil region" evidence="1">
    <location>
        <begin position="1470"/>
        <end position="1497"/>
    </location>
</feature>
<dbReference type="InterPro" id="IPR001849">
    <property type="entry name" value="PH_domain"/>
</dbReference>
<feature type="compositionally biased region" description="Low complexity" evidence="2">
    <location>
        <begin position="1373"/>
        <end position="1395"/>
    </location>
</feature>
<accession>A0A232LZ48</accession>
<feature type="region of interest" description="Disordered" evidence="2">
    <location>
        <begin position="371"/>
        <end position="409"/>
    </location>
</feature>
<dbReference type="GO" id="GO:0005938">
    <property type="term" value="C:cell cortex"/>
    <property type="evidence" value="ECO:0007669"/>
    <property type="project" value="InterPro"/>
</dbReference>
<feature type="region of interest" description="Disordered" evidence="2">
    <location>
        <begin position="944"/>
        <end position="1039"/>
    </location>
</feature>
<feature type="compositionally biased region" description="Low complexity" evidence="2">
    <location>
        <begin position="714"/>
        <end position="727"/>
    </location>
</feature>
<evidence type="ECO:0000259" key="3">
    <source>
        <dbReference type="PROSITE" id="PS50003"/>
    </source>
</evidence>
<feature type="compositionally biased region" description="Basic and acidic residues" evidence="2">
    <location>
        <begin position="452"/>
        <end position="462"/>
    </location>
</feature>
<feature type="domain" description="PH" evidence="3">
    <location>
        <begin position="1227"/>
        <end position="1338"/>
    </location>
</feature>
<feature type="region of interest" description="Disordered" evidence="2">
    <location>
        <begin position="1362"/>
        <end position="1435"/>
    </location>
</feature>
<dbReference type="InterPro" id="IPR053005">
    <property type="entry name" value="Nuclear_Pos-Cytoskel_Interact"/>
</dbReference>
<feature type="region of interest" description="Disordered" evidence="2">
    <location>
        <begin position="167"/>
        <end position="192"/>
    </location>
</feature>
<dbReference type="EMBL" id="NPHW01003530">
    <property type="protein sequence ID" value="OXV09440.1"/>
    <property type="molecule type" value="Genomic_DNA"/>
</dbReference>
<dbReference type="GO" id="GO:0000226">
    <property type="term" value="P:microtubule cytoskeleton organization"/>
    <property type="evidence" value="ECO:0007669"/>
    <property type="project" value="TreeGrafter"/>
</dbReference>
<organism evidence="4 5">
    <name type="scientific">Elaphomyces granulatus</name>
    <dbReference type="NCBI Taxonomy" id="519963"/>
    <lineage>
        <taxon>Eukaryota</taxon>
        <taxon>Fungi</taxon>
        <taxon>Dikarya</taxon>
        <taxon>Ascomycota</taxon>
        <taxon>Pezizomycotina</taxon>
        <taxon>Eurotiomycetes</taxon>
        <taxon>Eurotiomycetidae</taxon>
        <taxon>Eurotiales</taxon>
        <taxon>Elaphomycetaceae</taxon>
        <taxon>Elaphomyces</taxon>
    </lineage>
</organism>
<dbReference type="Gene3D" id="2.30.29.30">
    <property type="entry name" value="Pleckstrin-homology domain (PH domain)/Phosphotyrosine-binding domain (PTB)"/>
    <property type="match status" value="1"/>
</dbReference>
<sequence length="1521" mass="167613">MAASLMDLSANRTLERTPGGGNENSARMDDPFVSSPLGSGTAHESHRPKPFDTQLFTLDPSSPSQTKRALEAHLAETERRLQEASKLGKALVEQQQVLTDRLKEVERQQDEGEIGPELHRKLIELEKEYNEIGRESARAFLAPKRLISAEDSIGSIDVRSPSTPSTLFSSYAAGSPSRVGVPSRRQRNQPSSRVHDIEFVTDISASLLAQVRQLQALLAERDEALKAAEIEKAKLEVEAESCTQRIRAFDENEQHYRDENWSLETQLHDLMAASKEAADREHRLNGSLSVMTAEKNGIEREIEELRQTHSKLVEDQAAAQKAYDTETHMLRRSLNNGDTERVTLTAQVGELTAQNQELAKAVNVLRSRFQESEPAGDLAADSAVNPPDQTTPESSPPPSPNKQTPRHGHLETETLRSSLGHAHRMIQNLKSNIHREKTEKIELKRMLQEARDELEQRRREPHQGPGSAVKRQKTKADSFKKPTLRPDLLGPGRKGRTEITLDELDWEDHTSDTSPARPGRSNLSTTRSPRPSGEHSEAYQTATEADDAFETANETTNERETGTESEAFQTGAESMPDDSNDELTETEGRTGLRGSTSRGRRVLSNLIQAKAGDRTSFFSTASTSADETEDDLQTPVQVHPPRYRLKMSRDAFRRIRPSGEAPMASSSTTSSVHDSPASFKHQEPTIPAGQSLLSELEELGSHGSEGEFGTPLRSHVPSHPSTPHLPTSEYRRFSEAVIPPIPKVVMVDSSTMTESLQDPDFGQAPAPEPETSVDQVTGMAGKSLFVSVDSSTQYTPTKSSPRRGKEQFATFPTPTSLSWDDSAISITSPLAEEAPAMINLRSVQLDISSILFEETVPVAPPVVSLERSSILTTMTEPVTPTLPESDAVLVAALDSEAPKEMLPQLSVSPIYMEQTTPMLPPKLPAPADPVVQLSISIIQSEETTPIEPIRISPPPVVPVSASDDSPKRPKTAVRRGDDSTPQSAWKSPSLFVAEDHASRDTETERLSSENRTTLPLDGSSGSIVSQKSNQMAPVQRTDQAAQTVLSSKQIDQMLMDRAAVREITTLRPSEDSRPGSPSTTPRPKGQSYIHPAIPSLQPTPRRPGSAGSQRWSPATLPPLPSDHKQIIAAAQNYQSVPGSMGPPLAPASAYRTGVRPRTPNEHISQTSANVRDANTIRAMGRPRSQLSRRSSLSSFASELDERFNIRPDGTLDMRPRTDPRMIQAITQTMIGEYLWKYTRKTVSGDISNTRHRRYFWVHPYTRTLYWSDQDPQSAGKAELRAKSVPIEAIRVITDDNPYPPGLHRKSLEIVTPARRIRFTASTSQRHETWFNALSYLLLRTSSEESEDHDHLTADDVDEFNPSFLNSSRPANARVSLSSVNSRTSRNTSKTRATSAMSIRPAVTPGRASPAPSARPNSTLRASDPGRHSSASRLSSVITATIRGSFSSRRGRHSHTDESIYDAVVEGHDSAEDLRQAIERQEREADRLENVRACCDGKHDVSSLPRTSRYSPGVSRLSYSHN</sequence>
<feature type="compositionally biased region" description="Polar residues" evidence="2">
    <location>
        <begin position="1009"/>
        <end position="1039"/>
    </location>
</feature>
<evidence type="ECO:0000313" key="5">
    <source>
        <dbReference type="Proteomes" id="UP000243515"/>
    </source>
</evidence>
<keyword evidence="1" id="KW-0175">Coiled coil</keyword>
<dbReference type="GO" id="GO:0032065">
    <property type="term" value="P:maintenance of protein location in cell cortex"/>
    <property type="evidence" value="ECO:0007669"/>
    <property type="project" value="InterPro"/>
</dbReference>
<feature type="region of interest" description="Disordered" evidence="2">
    <location>
        <begin position="1064"/>
        <end position="1121"/>
    </location>
</feature>
<comment type="caution">
    <text evidence="4">The sequence shown here is derived from an EMBL/GenBank/DDBJ whole genome shotgun (WGS) entry which is preliminary data.</text>
</comment>
<feature type="coiled-coil region" evidence="1">
    <location>
        <begin position="211"/>
        <end position="252"/>
    </location>
</feature>
<keyword evidence="5" id="KW-1185">Reference proteome</keyword>
<dbReference type="GO" id="GO:0005739">
    <property type="term" value="C:mitochondrion"/>
    <property type="evidence" value="ECO:0007669"/>
    <property type="project" value="TreeGrafter"/>
</dbReference>
<feature type="region of interest" description="Disordered" evidence="2">
    <location>
        <begin position="658"/>
        <end position="684"/>
    </location>
</feature>